<dbReference type="AlphaFoldDB" id="A0A0K8MH68"/>
<reference evidence="1 2" key="1">
    <citation type="journal article" date="2015" name="BMC Genomics">
        <title>Comparative genomics of Fructobacillus spp. and Leuconostoc spp. reveals niche-specific evolution of Fructobacillus spp.</title>
        <authorList>
            <person name="Endo A."/>
            <person name="Tanizawa Y."/>
            <person name="Tanaka N."/>
            <person name="Maeno S."/>
            <person name="Kumar H."/>
            <person name="Shiwa Y."/>
            <person name="Okada S."/>
            <person name="Yoshikawa H."/>
            <person name="Dicks L."/>
            <person name="Nakagawa J."/>
            <person name="Arita M."/>
        </authorList>
    </citation>
    <scope>NUCLEOTIDE SEQUENCE [LARGE SCALE GENOMIC DNA]</scope>
    <source>
        <strain evidence="1 2">JCM 12225</strain>
    </source>
</reference>
<organism evidence="1 2">
    <name type="scientific">Fructobacillus ficulneus</name>
    <dbReference type="NCBI Taxonomy" id="157463"/>
    <lineage>
        <taxon>Bacteria</taxon>
        <taxon>Bacillati</taxon>
        <taxon>Bacillota</taxon>
        <taxon>Bacilli</taxon>
        <taxon>Lactobacillales</taxon>
        <taxon>Lactobacillaceae</taxon>
        <taxon>Fructobacillus</taxon>
    </lineage>
</organism>
<dbReference type="Proteomes" id="UP000253891">
    <property type="component" value="Unassembled WGS sequence"/>
</dbReference>
<gene>
    <name evidence="1" type="ORF">FFIC_260250</name>
</gene>
<protein>
    <submittedName>
        <fullName evidence="1">Uncharacterized protein</fullName>
    </submittedName>
</protein>
<name>A0A0K8MH68_9LACO</name>
<proteinExistence type="predicted"/>
<dbReference type="OrthoDB" id="2287900at2"/>
<keyword evidence="2" id="KW-1185">Reference proteome</keyword>
<evidence type="ECO:0000313" key="2">
    <source>
        <dbReference type="Proteomes" id="UP000253891"/>
    </source>
</evidence>
<sequence length="176" mass="20640">MTDKLRDYFKLLDKSYSDAVADLLTKYGPAKDNYYTEESYNDYMNHRRTDLVRGKTTRTDEGLYCHHIEENKYQNLSNAVFIGAYKYPYESQKKNRLVYCNLVEHAILHTLIARETDNKFGLMGLKEFLAPEIDRWYAQEEKPATPWKVKCYDAAYLSKEDATKFLLYVKAQVGLG</sequence>
<dbReference type="STRING" id="157463.GCA_001047075_00827"/>
<accession>A0A0K8MH68</accession>
<dbReference type="EMBL" id="DF968003">
    <property type="protein sequence ID" value="GAO99911.1"/>
    <property type="molecule type" value="Genomic_DNA"/>
</dbReference>
<dbReference type="RefSeq" id="WP_061993277.1">
    <property type="nucleotide sequence ID" value="NZ_DF968003.1"/>
</dbReference>
<evidence type="ECO:0000313" key="1">
    <source>
        <dbReference type="EMBL" id="GAO99911.1"/>
    </source>
</evidence>